<dbReference type="Pfam" id="PF08448">
    <property type="entry name" value="PAS_4"/>
    <property type="match status" value="1"/>
</dbReference>
<evidence type="ECO:0000313" key="4">
    <source>
        <dbReference type="Proteomes" id="UP000019028"/>
    </source>
</evidence>
<accession>W0HN23</accession>
<dbReference type="SUPFAM" id="SSF46894">
    <property type="entry name" value="C-terminal effector domain of the bipartite response regulators"/>
    <property type="match status" value="1"/>
</dbReference>
<evidence type="ECO:0000256" key="1">
    <source>
        <dbReference type="ARBA" id="ARBA00023125"/>
    </source>
</evidence>
<dbReference type="CDD" id="cd06170">
    <property type="entry name" value="LuxR_C_like"/>
    <property type="match status" value="1"/>
</dbReference>
<dbReference type="InterPro" id="IPR013656">
    <property type="entry name" value="PAS_4"/>
</dbReference>
<dbReference type="InterPro" id="IPR016032">
    <property type="entry name" value="Sig_transdc_resp-reg_C-effctor"/>
</dbReference>
<dbReference type="InterPro" id="IPR036388">
    <property type="entry name" value="WH-like_DNA-bd_sf"/>
</dbReference>
<dbReference type="InterPro" id="IPR035965">
    <property type="entry name" value="PAS-like_dom_sf"/>
</dbReference>
<reference evidence="3 4" key="1">
    <citation type="journal article" date="2014" name="Genome Biol. Evol.">
        <title>Genome degeneration and adaptation in a nascent stage of symbiosis.</title>
        <authorList>
            <person name="Oakeson K.F."/>
            <person name="Gil R."/>
            <person name="Clayton A.L."/>
            <person name="Dunn D.M."/>
            <person name="von Niederhausern A.C."/>
            <person name="Hamil C."/>
            <person name="Aoyagi A."/>
            <person name="Duval B."/>
            <person name="Baca A."/>
            <person name="Silva F.J."/>
            <person name="Vallier A."/>
            <person name="Jackson D.G."/>
            <person name="Latorre A."/>
            <person name="Weiss R.B."/>
            <person name="Heddi A."/>
            <person name="Moya A."/>
            <person name="Dale C."/>
        </authorList>
    </citation>
    <scope>NUCLEOTIDE SEQUENCE [LARGE SCALE GENOMIC DNA]</scope>
    <source>
        <strain evidence="3 4">HS1</strain>
    </source>
</reference>
<dbReference type="SMART" id="SM00421">
    <property type="entry name" value="HTH_LUXR"/>
    <property type="match status" value="1"/>
</dbReference>
<dbReference type="InterPro" id="IPR000014">
    <property type="entry name" value="PAS"/>
</dbReference>
<dbReference type="RefSeq" id="WP_038668062.1">
    <property type="nucleotide sequence ID" value="NZ_CP006569.1"/>
</dbReference>
<organism evidence="3 4">
    <name type="scientific">Sodalis praecaptivus</name>
    <dbReference type="NCBI Taxonomy" id="1239307"/>
    <lineage>
        <taxon>Bacteria</taxon>
        <taxon>Pseudomonadati</taxon>
        <taxon>Pseudomonadota</taxon>
        <taxon>Gammaproteobacteria</taxon>
        <taxon>Enterobacterales</taxon>
        <taxon>Bruguierivoracaceae</taxon>
        <taxon>Sodalis</taxon>
    </lineage>
</organism>
<dbReference type="Gene3D" id="3.30.450.20">
    <property type="entry name" value="PAS domain"/>
    <property type="match status" value="1"/>
</dbReference>
<dbReference type="Gene3D" id="1.10.10.10">
    <property type="entry name" value="Winged helix-like DNA-binding domain superfamily/Winged helix DNA-binding domain"/>
    <property type="match status" value="1"/>
</dbReference>
<gene>
    <name evidence="3" type="ORF">Sant_0170</name>
</gene>
<dbReference type="PROSITE" id="PS50043">
    <property type="entry name" value="HTH_LUXR_2"/>
    <property type="match status" value="1"/>
</dbReference>
<dbReference type="EMBL" id="CP006569">
    <property type="protein sequence ID" value="AHF75286.1"/>
    <property type="molecule type" value="Genomic_DNA"/>
</dbReference>
<protein>
    <submittedName>
        <fullName evidence="3">Putative transcriptional regulator, PAS and GerEdomains</fullName>
    </submittedName>
</protein>
<dbReference type="GO" id="GO:0003677">
    <property type="term" value="F:DNA binding"/>
    <property type="evidence" value="ECO:0007669"/>
    <property type="project" value="UniProtKB-KW"/>
</dbReference>
<evidence type="ECO:0000313" key="3">
    <source>
        <dbReference type="EMBL" id="AHF75286.1"/>
    </source>
</evidence>
<keyword evidence="1" id="KW-0238">DNA-binding</keyword>
<dbReference type="AlphaFoldDB" id="W0HN23"/>
<dbReference type="PRINTS" id="PR00038">
    <property type="entry name" value="HTHLUXR"/>
</dbReference>
<sequence>MSGLCIPLKRENISRQLIYLYENQDDACFIRDNEARYVYINPAMFALLDLPASFSIEGKSLAQVPHWINVFEDEFKHYDKIVMEKSVSLSLVVTSAFGRENCIQPYIFDIKPFFDEQGNVVGTISEARPLLFFSAMNYINGKSPVKLTTHLSDNTFTERELEIIFFSYQGLSSKEIALRLGISHRTVENRLCGLYQRANVHNIQQFREFCKDLSFDYYIPESFLQPKIIVIEAVNA</sequence>
<proteinExistence type="predicted"/>
<evidence type="ECO:0000259" key="2">
    <source>
        <dbReference type="PROSITE" id="PS50043"/>
    </source>
</evidence>
<dbReference type="CDD" id="cd00130">
    <property type="entry name" value="PAS"/>
    <property type="match status" value="1"/>
</dbReference>
<dbReference type="HOGENOM" id="CLU_075576_1_0_6"/>
<feature type="domain" description="HTH luxR-type" evidence="2">
    <location>
        <begin position="149"/>
        <end position="214"/>
    </location>
</feature>
<dbReference type="SUPFAM" id="SSF55785">
    <property type="entry name" value="PYP-like sensor domain (PAS domain)"/>
    <property type="match status" value="1"/>
</dbReference>
<dbReference type="PATRIC" id="fig|1239307.3.peg.183"/>
<dbReference type="Pfam" id="PF00196">
    <property type="entry name" value="GerE"/>
    <property type="match status" value="1"/>
</dbReference>
<dbReference type="InterPro" id="IPR000792">
    <property type="entry name" value="Tscrpt_reg_LuxR_C"/>
</dbReference>
<dbReference type="GO" id="GO:0006355">
    <property type="term" value="P:regulation of DNA-templated transcription"/>
    <property type="evidence" value="ECO:0007669"/>
    <property type="project" value="InterPro"/>
</dbReference>
<dbReference type="KEGG" id="sod:Sant_0170"/>
<dbReference type="Proteomes" id="UP000019028">
    <property type="component" value="Chromosome"/>
</dbReference>
<keyword evidence="4" id="KW-1185">Reference proteome</keyword>
<name>W0HN23_9GAMM</name>